<gene>
    <name evidence="1" type="ORF">C8D95_108119</name>
</gene>
<dbReference type="AlphaFoldDB" id="A0A316G624"/>
<reference evidence="1 2" key="1">
    <citation type="submission" date="2018-05" db="EMBL/GenBank/DDBJ databases">
        <title>Genomic Encyclopedia of Type Strains, Phase IV (KMG-IV): sequencing the most valuable type-strain genomes for metagenomic binning, comparative biology and taxonomic classification.</title>
        <authorList>
            <person name="Goeker M."/>
        </authorList>
    </citation>
    <scope>NUCLEOTIDE SEQUENCE [LARGE SCALE GENOMIC DNA]</scope>
    <source>
        <strain evidence="1 2">DSM 103371</strain>
    </source>
</reference>
<evidence type="ECO:0000313" key="1">
    <source>
        <dbReference type="EMBL" id="PWK55240.1"/>
    </source>
</evidence>
<protein>
    <submittedName>
        <fullName evidence="1">Uncharacterized protein</fullName>
    </submittedName>
</protein>
<organism evidence="1 2">
    <name type="scientific">Silicimonas algicola</name>
    <dbReference type="NCBI Taxonomy" id="1826607"/>
    <lineage>
        <taxon>Bacteria</taxon>
        <taxon>Pseudomonadati</taxon>
        <taxon>Pseudomonadota</taxon>
        <taxon>Alphaproteobacteria</taxon>
        <taxon>Rhodobacterales</taxon>
        <taxon>Paracoccaceae</taxon>
    </lineage>
</organism>
<dbReference type="OrthoDB" id="7734559at2"/>
<dbReference type="Proteomes" id="UP000245390">
    <property type="component" value="Unassembled WGS sequence"/>
</dbReference>
<dbReference type="RefSeq" id="WP_109760238.1">
    <property type="nucleotide sequence ID" value="NZ_CP034588.1"/>
</dbReference>
<comment type="caution">
    <text evidence="1">The sequence shown here is derived from an EMBL/GenBank/DDBJ whole genome shotgun (WGS) entry which is preliminary data.</text>
</comment>
<keyword evidence="2" id="KW-1185">Reference proteome</keyword>
<evidence type="ECO:0000313" key="2">
    <source>
        <dbReference type="Proteomes" id="UP000245390"/>
    </source>
</evidence>
<accession>A0A316G624</accession>
<name>A0A316G624_9RHOB</name>
<proteinExistence type="predicted"/>
<dbReference type="KEGG" id="salo:EF888_06685"/>
<sequence>MPSLQAFSVQMLLALAALVAAAVAVWSVLRSRARTRAILREGRLERAAAAESRALNGRYPVEENDPDLLERRGVARLTADLMMSDEWTQLGDQIAEWERTLESTPGGLRFHDVGVKTALSGLKGLIDEMPRTALADLKAAEDELGHFLDTHRRSADCHVLALLAARAHLMIGEACRAETWPEELHRDLWRRMAKHFVQAGEILSDFDPLAYMSPLLAEAHYLQALGSPGGAHRLQQLFEDWIDLDPSNPLIYERHADFLADDMLVDDASIMAEADKALARTEGSLGFGGYALFFLPLLSRRDGARSMMDDDLFASAVLDLASMSASQAEVNQAANVLAVEMNSGEGSLAMRDMFCMIVQSQLEVIYPRLWSLPLAEVQALVSGSADIVTDEDDYATAPLRDAVMSRAA</sequence>
<dbReference type="EMBL" id="QGGV01000008">
    <property type="protein sequence ID" value="PWK55240.1"/>
    <property type="molecule type" value="Genomic_DNA"/>
</dbReference>